<dbReference type="Gene3D" id="3.40.50.10140">
    <property type="entry name" value="Toll/interleukin-1 receptor homology (TIR) domain"/>
    <property type="match status" value="1"/>
</dbReference>
<accession>A0A9D2EXQ0</accession>
<dbReference type="InterPro" id="IPR000157">
    <property type="entry name" value="TIR_dom"/>
</dbReference>
<organism evidence="2 3">
    <name type="scientific">Candidatus Olsenella pullistercoris</name>
    <dbReference type="NCBI Taxonomy" id="2838712"/>
    <lineage>
        <taxon>Bacteria</taxon>
        <taxon>Bacillati</taxon>
        <taxon>Actinomycetota</taxon>
        <taxon>Coriobacteriia</taxon>
        <taxon>Coriobacteriales</taxon>
        <taxon>Atopobiaceae</taxon>
        <taxon>Olsenella</taxon>
    </lineage>
</organism>
<evidence type="ECO:0000259" key="1">
    <source>
        <dbReference type="PROSITE" id="PS50104"/>
    </source>
</evidence>
<comment type="caution">
    <text evidence="2">The sequence shown here is derived from an EMBL/GenBank/DDBJ whole genome shotgun (WGS) entry which is preliminary data.</text>
</comment>
<keyword evidence="2" id="KW-0675">Receptor</keyword>
<protein>
    <submittedName>
        <fullName evidence="2">Toll/interleukin-1 receptor domain-containing protein</fullName>
    </submittedName>
</protein>
<dbReference type="Pfam" id="PF13676">
    <property type="entry name" value="TIR_2"/>
    <property type="match status" value="1"/>
</dbReference>
<dbReference type="InterPro" id="IPR035897">
    <property type="entry name" value="Toll_tir_struct_dom_sf"/>
</dbReference>
<dbReference type="SUPFAM" id="SSF52200">
    <property type="entry name" value="Toll/Interleukin receptor TIR domain"/>
    <property type="match status" value="1"/>
</dbReference>
<gene>
    <name evidence="2" type="ORF">IAA19_00800</name>
</gene>
<dbReference type="Proteomes" id="UP000824062">
    <property type="component" value="Unassembled WGS sequence"/>
</dbReference>
<dbReference type="SMART" id="SM00255">
    <property type="entry name" value="TIR"/>
    <property type="match status" value="1"/>
</dbReference>
<feature type="domain" description="TIR" evidence="1">
    <location>
        <begin position="3"/>
        <end position="161"/>
    </location>
</feature>
<dbReference type="GO" id="GO:0007165">
    <property type="term" value="P:signal transduction"/>
    <property type="evidence" value="ECO:0007669"/>
    <property type="project" value="InterPro"/>
</dbReference>
<dbReference type="EMBL" id="DXBM01000010">
    <property type="protein sequence ID" value="HIZ45552.1"/>
    <property type="molecule type" value="Genomic_DNA"/>
</dbReference>
<evidence type="ECO:0000313" key="3">
    <source>
        <dbReference type="Proteomes" id="UP000824062"/>
    </source>
</evidence>
<dbReference type="AlphaFoldDB" id="A0A9D2EXQ0"/>
<name>A0A9D2EXQ0_9ACTN</name>
<sequence>MAKRDSIFISYAHDDDKNSNNWISLFKDVLQNELDIQSGQHVNIFFDKDAIDIGEEWKPKIDRTLEERTSHFIAFISMAYLHSEVCLYELEKMLSVEQALGEAGMVLPIYFIGSGPMEEVDNPLIKRVVEKNYYDWRQFRYTPPSETEIRKKVAKVVSVILELRGSEAGAGAPKGKAGQPVGRPLSRKAAERKLATISGYVAPSKTMAAGNDDVFIRRESCYDEVFSRAVDNALRRHEGKAIVLDLDCRGHEQAHHHLDVLGERAAHLFARVSRKELLPAEGGEADPNVTYFCLPQSERFFEELCAVWETNGFPAPDLIYSDTLYRKVDDLEDMLVSLRRGFLSKTGGVVFKCFDDGTKICYPDDDVLLNIIYKTADLPFVSDRFNGRKMHASLALSGYGSIACEYLINDTLGKSIDERLELFSESFAYRLSYFEKRAGEDFANDDAYLEMKRDLRHLRLLFCRDDFFYAETNMFLSATR</sequence>
<dbReference type="PROSITE" id="PS50104">
    <property type="entry name" value="TIR"/>
    <property type="match status" value="1"/>
</dbReference>
<evidence type="ECO:0000313" key="2">
    <source>
        <dbReference type="EMBL" id="HIZ45552.1"/>
    </source>
</evidence>
<reference evidence="2" key="2">
    <citation type="submission" date="2021-04" db="EMBL/GenBank/DDBJ databases">
        <authorList>
            <person name="Gilroy R."/>
        </authorList>
    </citation>
    <scope>NUCLEOTIDE SEQUENCE</scope>
    <source>
        <strain evidence="2">ChiHjej12B11-14209</strain>
    </source>
</reference>
<reference evidence="2" key="1">
    <citation type="journal article" date="2021" name="PeerJ">
        <title>Extensive microbial diversity within the chicken gut microbiome revealed by metagenomics and culture.</title>
        <authorList>
            <person name="Gilroy R."/>
            <person name="Ravi A."/>
            <person name="Getino M."/>
            <person name="Pursley I."/>
            <person name="Horton D.L."/>
            <person name="Alikhan N.F."/>
            <person name="Baker D."/>
            <person name="Gharbi K."/>
            <person name="Hall N."/>
            <person name="Watson M."/>
            <person name="Adriaenssens E.M."/>
            <person name="Foster-Nyarko E."/>
            <person name="Jarju S."/>
            <person name="Secka A."/>
            <person name="Antonio M."/>
            <person name="Oren A."/>
            <person name="Chaudhuri R.R."/>
            <person name="La Ragione R."/>
            <person name="Hildebrand F."/>
            <person name="Pallen M.J."/>
        </authorList>
    </citation>
    <scope>NUCLEOTIDE SEQUENCE</scope>
    <source>
        <strain evidence="2">ChiHjej12B11-14209</strain>
    </source>
</reference>
<proteinExistence type="predicted"/>